<evidence type="ECO:0000256" key="4">
    <source>
        <dbReference type="ARBA" id="ARBA00022448"/>
    </source>
</evidence>
<evidence type="ECO:0000256" key="6">
    <source>
        <dbReference type="ARBA" id="ARBA00022737"/>
    </source>
</evidence>
<name>A0A0R3QZ25_9BILA</name>
<dbReference type="EMBL" id="UZAG01017979">
    <property type="protein sequence ID" value="VDO37564.1"/>
    <property type="molecule type" value="Genomic_DNA"/>
</dbReference>
<dbReference type="PANTHER" id="PTHR13344">
    <property type="entry name" value="NADH-UBIQUINONE OXIDOREDUCTASE"/>
    <property type="match status" value="1"/>
</dbReference>
<dbReference type="Proteomes" id="UP000280834">
    <property type="component" value="Unassembled WGS sequence"/>
</dbReference>
<dbReference type="PANTHER" id="PTHR13344:SF0">
    <property type="entry name" value="NADH DEHYDROGENASE [UBIQUINONE] 1 ALPHA SUBCOMPLEX SUBUNIT 8"/>
    <property type="match status" value="1"/>
</dbReference>
<comment type="subcellular location">
    <subcellularLocation>
        <location evidence="2">Mitochondrion</location>
    </subcellularLocation>
</comment>
<dbReference type="STRING" id="42155.A0A0R3QZ25"/>
<comment type="similarity">
    <text evidence="3">Belongs to the complex I NDUFA8 subunit family.</text>
</comment>
<organism evidence="12">
    <name type="scientific">Brugia timori</name>
    <dbReference type="NCBI Taxonomy" id="42155"/>
    <lineage>
        <taxon>Eukaryota</taxon>
        <taxon>Metazoa</taxon>
        <taxon>Ecdysozoa</taxon>
        <taxon>Nematoda</taxon>
        <taxon>Chromadorea</taxon>
        <taxon>Rhabditida</taxon>
        <taxon>Spirurina</taxon>
        <taxon>Spiruromorpha</taxon>
        <taxon>Filarioidea</taxon>
        <taxon>Onchocercidae</taxon>
        <taxon>Brugia</taxon>
    </lineage>
</organism>
<keyword evidence="9" id="KW-1015">Disulfide bond</keyword>
<evidence type="ECO:0000256" key="3">
    <source>
        <dbReference type="ARBA" id="ARBA00010705"/>
    </source>
</evidence>
<keyword evidence="7" id="KW-0249">Electron transport</keyword>
<keyword evidence="11" id="KW-1185">Reference proteome</keyword>
<keyword evidence="5" id="KW-0679">Respiratory chain</keyword>
<accession>A0A0R3QZ25</accession>
<evidence type="ECO:0000256" key="1">
    <source>
        <dbReference type="ARBA" id="ARBA00003195"/>
    </source>
</evidence>
<dbReference type="GO" id="GO:0005739">
    <property type="term" value="C:mitochondrion"/>
    <property type="evidence" value="ECO:0007669"/>
    <property type="project" value="UniProtKB-SubCell"/>
</dbReference>
<evidence type="ECO:0000256" key="5">
    <source>
        <dbReference type="ARBA" id="ARBA00022660"/>
    </source>
</evidence>
<dbReference type="AlphaFoldDB" id="A0A0R3QZ25"/>
<protein>
    <submittedName>
        <fullName evidence="12">COX assembly mitochondrial protein</fullName>
    </submittedName>
</protein>
<comment type="function">
    <text evidence="1">Accessory subunit of the mitochondrial membrane respiratory chain NADH dehydrogenase (Complex I), that is believed not to be involved in catalysis. Complex I functions in the transfer of electrons from NADH to the respiratory chain. The immediate electron acceptor for the enzyme is believed to be ubiquinone.</text>
</comment>
<gene>
    <name evidence="10" type="ORF">BTMF_LOCUS11011</name>
</gene>
<dbReference type="GO" id="GO:0006120">
    <property type="term" value="P:mitochondrial electron transport, NADH to ubiquinone"/>
    <property type="evidence" value="ECO:0007669"/>
    <property type="project" value="InterPro"/>
</dbReference>
<keyword evidence="6" id="KW-0677">Repeat</keyword>
<reference evidence="10" key="2">
    <citation type="submission" date="2018-11" db="EMBL/GenBank/DDBJ databases">
        <authorList>
            <consortium name="Pathogen Informatics"/>
        </authorList>
    </citation>
    <scope>NUCLEOTIDE SEQUENCE [LARGE SCALE GENOMIC DNA]</scope>
</reference>
<keyword evidence="8" id="KW-0496">Mitochondrion</keyword>
<evidence type="ECO:0000256" key="8">
    <source>
        <dbReference type="ARBA" id="ARBA00023128"/>
    </source>
</evidence>
<dbReference type="WBParaSite" id="BTMF_0001299901-mRNA-1">
    <property type="protein sequence ID" value="BTMF_0001299901-mRNA-1"/>
    <property type="gene ID" value="BTMF_0001299901"/>
</dbReference>
<proteinExistence type="inferred from homology"/>
<evidence type="ECO:0000256" key="2">
    <source>
        <dbReference type="ARBA" id="ARBA00004173"/>
    </source>
</evidence>
<evidence type="ECO:0000313" key="11">
    <source>
        <dbReference type="Proteomes" id="UP000280834"/>
    </source>
</evidence>
<dbReference type="InterPro" id="IPR016680">
    <property type="entry name" value="NDUFA8"/>
</dbReference>
<evidence type="ECO:0000256" key="7">
    <source>
        <dbReference type="ARBA" id="ARBA00022982"/>
    </source>
</evidence>
<evidence type="ECO:0000313" key="12">
    <source>
        <dbReference type="WBParaSite" id="BTMF_0001299901-mRNA-1"/>
    </source>
</evidence>
<evidence type="ECO:0000256" key="9">
    <source>
        <dbReference type="ARBA" id="ARBA00023157"/>
    </source>
</evidence>
<keyword evidence="4" id="KW-0813">Transport</keyword>
<evidence type="ECO:0000313" key="10">
    <source>
        <dbReference type="EMBL" id="VDO37564.1"/>
    </source>
</evidence>
<sequence>MLTKSTPMPSDEELIVPHEITLSTPYFKAVIPYMHRACEREVKDFMLRRQETEDPRLSLREGQALTACGIKFLQALKKVCNENVDRYADCIDHRTSKLYITPFNFLCCREQQRRLDICVEENLNIIRPRVGYFSKLHVHNAHFPRHVHYTRDYKAEAAKVLAELPDDYHLREDSRAYEQQRYSFFDI</sequence>
<reference evidence="12" key="1">
    <citation type="submission" date="2017-02" db="UniProtKB">
        <authorList>
            <consortium name="WormBaseParasite"/>
        </authorList>
    </citation>
    <scope>IDENTIFICATION</scope>
</reference>